<evidence type="ECO:0000313" key="13">
    <source>
        <dbReference type="Proteomes" id="UP001175001"/>
    </source>
</evidence>
<organism evidence="12 13">
    <name type="scientific">Lasiodiplodia hormozganensis</name>
    <dbReference type="NCBI Taxonomy" id="869390"/>
    <lineage>
        <taxon>Eukaryota</taxon>
        <taxon>Fungi</taxon>
        <taxon>Dikarya</taxon>
        <taxon>Ascomycota</taxon>
        <taxon>Pezizomycotina</taxon>
        <taxon>Dothideomycetes</taxon>
        <taxon>Dothideomycetes incertae sedis</taxon>
        <taxon>Botryosphaeriales</taxon>
        <taxon>Botryosphaeriaceae</taxon>
        <taxon>Lasiodiplodia</taxon>
    </lineage>
</organism>
<dbReference type="SUPFAM" id="SSF52540">
    <property type="entry name" value="P-loop containing nucleoside triphosphate hydrolases"/>
    <property type="match status" value="1"/>
</dbReference>
<dbReference type="InterPro" id="IPR000795">
    <property type="entry name" value="T_Tr_GTP-bd_dom"/>
</dbReference>
<dbReference type="CDD" id="cd01681">
    <property type="entry name" value="aeEF2_snRNP_like_IV"/>
    <property type="match status" value="1"/>
</dbReference>
<comment type="catalytic activity">
    <reaction evidence="7">
        <text>GTP + H2O = GDP + phosphate + H(+)</text>
        <dbReference type="Rhea" id="RHEA:19669"/>
        <dbReference type="ChEBI" id="CHEBI:15377"/>
        <dbReference type="ChEBI" id="CHEBI:15378"/>
        <dbReference type="ChEBI" id="CHEBI:37565"/>
        <dbReference type="ChEBI" id="CHEBI:43474"/>
        <dbReference type="ChEBI" id="CHEBI:58189"/>
    </reaction>
</comment>
<feature type="domain" description="Tr-type G" evidence="11">
    <location>
        <begin position="17"/>
        <end position="281"/>
    </location>
</feature>
<evidence type="ECO:0000256" key="3">
    <source>
        <dbReference type="ARBA" id="ARBA00022517"/>
    </source>
</evidence>
<evidence type="ECO:0000259" key="11">
    <source>
        <dbReference type="PROSITE" id="PS51722"/>
    </source>
</evidence>
<comment type="caution">
    <text evidence="12">The sequence shown here is derived from an EMBL/GenBank/DDBJ whole genome shotgun (WGS) entry which is preliminary data.</text>
</comment>
<dbReference type="Pfam" id="PF00679">
    <property type="entry name" value="EFG_C"/>
    <property type="match status" value="1"/>
</dbReference>
<dbReference type="EMBL" id="JAUJDW010000133">
    <property type="protein sequence ID" value="KAK0625760.1"/>
    <property type="molecule type" value="Genomic_DNA"/>
</dbReference>
<dbReference type="Gene3D" id="3.30.70.240">
    <property type="match status" value="1"/>
</dbReference>
<dbReference type="GO" id="GO:0003924">
    <property type="term" value="F:GTPase activity"/>
    <property type="evidence" value="ECO:0007669"/>
    <property type="project" value="InterPro"/>
</dbReference>
<dbReference type="FunFam" id="3.40.50.300:FF:000746">
    <property type="entry name" value="Ribosome assembly protein 1"/>
    <property type="match status" value="1"/>
</dbReference>
<protein>
    <recommendedName>
        <fullName evidence="8">Ribosome assembly protein 1</fullName>
    </recommendedName>
    <alternativeName>
        <fullName evidence="9">Elongation factor-like 1</fullName>
    </alternativeName>
</protein>
<keyword evidence="3" id="KW-0690">Ribosome biogenesis</keyword>
<dbReference type="PANTHER" id="PTHR42908:SF3">
    <property type="entry name" value="ELONGATION FACTOR-LIKE GTPASE 1"/>
    <property type="match status" value="1"/>
</dbReference>
<dbReference type="Pfam" id="PF14492">
    <property type="entry name" value="EFG_III"/>
    <property type="match status" value="1"/>
</dbReference>
<dbReference type="PRINTS" id="PR00315">
    <property type="entry name" value="ELONGATNFCT"/>
</dbReference>
<dbReference type="CDD" id="cd16261">
    <property type="entry name" value="EF2_snRNP_III"/>
    <property type="match status" value="1"/>
</dbReference>
<dbReference type="PANTHER" id="PTHR42908">
    <property type="entry name" value="TRANSLATION ELONGATION FACTOR-RELATED"/>
    <property type="match status" value="1"/>
</dbReference>
<dbReference type="GO" id="GO:0042256">
    <property type="term" value="P:cytosolic ribosome assembly"/>
    <property type="evidence" value="ECO:0007669"/>
    <property type="project" value="UniProtKB-ARBA"/>
</dbReference>
<dbReference type="Pfam" id="PF00009">
    <property type="entry name" value="GTP_EFTU"/>
    <property type="match status" value="1"/>
</dbReference>
<comment type="subcellular location">
    <subcellularLocation>
        <location evidence="1">Cytoplasm</location>
    </subcellularLocation>
</comment>
<dbReference type="Gene3D" id="3.30.230.10">
    <property type="match status" value="1"/>
</dbReference>
<evidence type="ECO:0000313" key="12">
    <source>
        <dbReference type="EMBL" id="KAK0625760.1"/>
    </source>
</evidence>
<dbReference type="InterPro" id="IPR009000">
    <property type="entry name" value="Transl_B-barrel_sf"/>
</dbReference>
<dbReference type="InterPro" id="IPR005225">
    <property type="entry name" value="Small_GTP-bd"/>
</dbReference>
<keyword evidence="12" id="KW-0648">Protein biosynthesis</keyword>
<dbReference type="InterPro" id="IPR014721">
    <property type="entry name" value="Ribsml_uS5_D2-typ_fold_subgr"/>
</dbReference>
<evidence type="ECO:0000256" key="1">
    <source>
        <dbReference type="ARBA" id="ARBA00004496"/>
    </source>
</evidence>
<dbReference type="AlphaFoldDB" id="A0AA40C5G1"/>
<dbReference type="GO" id="GO:0043022">
    <property type="term" value="F:ribosome binding"/>
    <property type="evidence" value="ECO:0007669"/>
    <property type="project" value="TreeGrafter"/>
</dbReference>
<dbReference type="SMART" id="SM00838">
    <property type="entry name" value="EFG_C"/>
    <property type="match status" value="1"/>
</dbReference>
<dbReference type="FunFam" id="3.30.70.240:FF:000006">
    <property type="entry name" value="Elongation factor like GTPase 1"/>
    <property type="match status" value="1"/>
</dbReference>
<reference evidence="12" key="1">
    <citation type="submission" date="2023-06" db="EMBL/GenBank/DDBJ databases">
        <title>Multi-omics analyses reveal the molecular pathogenesis toolkit of Lasiodiplodia hormozganensis, a cross-kingdom pathogen.</title>
        <authorList>
            <person name="Felix C."/>
            <person name="Meneses R."/>
            <person name="Goncalves M.F.M."/>
            <person name="Tilleman L."/>
            <person name="Duarte A.S."/>
            <person name="Jorrin-Novo J.V."/>
            <person name="Van De Peer Y."/>
            <person name="Deforce D."/>
            <person name="Van Nieuwerburgh F."/>
            <person name="Esteves A.C."/>
            <person name="Alves A."/>
        </authorList>
    </citation>
    <scope>NUCLEOTIDE SEQUENCE</scope>
    <source>
        <strain evidence="12">CBS 339.90</strain>
    </source>
</reference>
<keyword evidence="12" id="KW-0251">Elongation factor</keyword>
<keyword evidence="4" id="KW-0547">Nucleotide-binding</keyword>
<gene>
    <name evidence="12" type="primary">EFL1</name>
    <name evidence="12" type="ORF">DIS24_g10907</name>
</gene>
<evidence type="ECO:0000256" key="6">
    <source>
        <dbReference type="ARBA" id="ARBA00023134"/>
    </source>
</evidence>
<sequence length="1093" mass="119468">MPVVGAEKLVELQQAHDGIRNICILAHVDHGKTSLTDALIATNGIISPKLAGKIRYLDSRPDEQLRGITMESSAISLYFSLMRRSAPDAEPVRQENLINLIDSPGHIDFSSEVSTASRLCDGAVVLVDAVEGVCSQTVTVLRQTWVEKLKPLLVINKMDRLITELKMSPGEAYTHLSKLLEQVNAVMGSFFQGERMEDDLKWRERMDERISAKAKERADTVDGSEVPSEATADYEEKDDEDIYFAPEKNNVIFSSAIDGWAFTVKQFAALYERKLGIKRSVLEKVLWGDFYLDPKTKKVLGSKHLKGRALKPIFVQLVLEQVWAVYEATTGGSKGKGDSTLVEKITKGLNLTLPPHILRSRDPRTLLMAIFAAWLPLSTAVLVSVIESLPSPPAAQAARMKELVEQSPGADHVDPNIQDAMVNFKKEKGAPVVAYVSKMVSVPESELPENKRRGGGSLSAEEARELARKKRAEFARAQALQNGADDDEVSGMTQTFGATAVISEDGPQDAEGGGESEQQKVDPEHLIGFARIYSGTLSVGDEIYVLPPKFTPAAAHASPEPQKVTITALYLLMGRGLEPLTTVPAGCVFGIGGLAGHVLKSGTICSQLDGGVNLAGVNLGSHPIVRVALEPENPGDLGKMVAGLKLLVQSDPCVQYEVLESGEHVILTAGELHLERCLKDLRERFAHCEIQAGAPIVPYRESIVAAAEMNPPQNKDLPRGTVVAVTTSKHVTIRLRVRPLPAPVTEFLAKNAGAIKRLYAQRRAEEEEKKGVVDAPEGEGEQEEEGKEELEADIDVTEGGNVLTIRDFRKQLLDAFAEAKGESEVWAGVAEKIAAFGPRRIGPNLLIDETGQRVLPHLLSTDPEHHSALAPASTTDVLTPHDFTDKITYAFQLATYQGPLCNEPVQGIAVQVEAVEIDAGAAGDRSALGRLTGEVIKAVRGGVHAGFQDWSPRMLLAMYSCEIQCSTEVLGRVYGVVTRRRGRIVSEAMKEGTPFFSITALLPVAESFGFSEEMRKRTSGAAQPQLVFVGYEMLDEDPFWVPWTEEEIEDLGELADKENVAKRYMESVRRRKGLFIKEKIVRDAEKQRTLKSK</sequence>
<dbReference type="GO" id="GO:0005829">
    <property type="term" value="C:cytosol"/>
    <property type="evidence" value="ECO:0007669"/>
    <property type="project" value="TreeGrafter"/>
</dbReference>
<dbReference type="Gene3D" id="3.30.70.870">
    <property type="entry name" value="Elongation Factor G (Translational Gtpase), domain 3"/>
    <property type="match status" value="1"/>
</dbReference>
<evidence type="ECO:0000256" key="7">
    <source>
        <dbReference type="ARBA" id="ARBA00048548"/>
    </source>
</evidence>
<keyword evidence="5" id="KW-0378">Hydrolase</keyword>
<dbReference type="PROSITE" id="PS51722">
    <property type="entry name" value="G_TR_2"/>
    <property type="match status" value="1"/>
</dbReference>
<dbReference type="SUPFAM" id="SSF50447">
    <property type="entry name" value="Translation proteins"/>
    <property type="match status" value="1"/>
</dbReference>
<dbReference type="Gene3D" id="2.40.30.10">
    <property type="entry name" value="Translation factors"/>
    <property type="match status" value="1"/>
</dbReference>
<dbReference type="GO" id="GO:1990904">
    <property type="term" value="C:ribonucleoprotein complex"/>
    <property type="evidence" value="ECO:0007669"/>
    <property type="project" value="TreeGrafter"/>
</dbReference>
<dbReference type="CDD" id="cd16268">
    <property type="entry name" value="EF2_II"/>
    <property type="match status" value="1"/>
</dbReference>
<evidence type="ECO:0000256" key="4">
    <source>
        <dbReference type="ARBA" id="ARBA00022741"/>
    </source>
</evidence>
<dbReference type="GO" id="GO:0005525">
    <property type="term" value="F:GTP binding"/>
    <property type="evidence" value="ECO:0007669"/>
    <property type="project" value="UniProtKB-KW"/>
</dbReference>
<dbReference type="NCBIfam" id="TIGR00231">
    <property type="entry name" value="small_GTP"/>
    <property type="match status" value="1"/>
</dbReference>
<dbReference type="SUPFAM" id="SSF54211">
    <property type="entry name" value="Ribosomal protein S5 domain 2-like"/>
    <property type="match status" value="1"/>
</dbReference>
<keyword evidence="13" id="KW-1185">Reference proteome</keyword>
<proteinExistence type="predicted"/>
<evidence type="ECO:0000256" key="9">
    <source>
        <dbReference type="ARBA" id="ARBA00081809"/>
    </source>
</evidence>
<dbReference type="InterPro" id="IPR041095">
    <property type="entry name" value="EFG_II"/>
</dbReference>
<accession>A0AA40C5G1</accession>
<feature type="region of interest" description="Disordered" evidence="10">
    <location>
        <begin position="766"/>
        <end position="791"/>
    </location>
</feature>
<evidence type="ECO:0000256" key="10">
    <source>
        <dbReference type="SAM" id="MobiDB-lite"/>
    </source>
</evidence>
<dbReference type="CDD" id="cd04096">
    <property type="entry name" value="eEF2_snRNP_like_C"/>
    <property type="match status" value="1"/>
</dbReference>
<evidence type="ECO:0000256" key="8">
    <source>
        <dbReference type="ARBA" id="ARBA00068031"/>
    </source>
</evidence>
<dbReference type="InterPro" id="IPR056752">
    <property type="entry name" value="EFL1"/>
</dbReference>
<evidence type="ECO:0000256" key="5">
    <source>
        <dbReference type="ARBA" id="ARBA00022801"/>
    </source>
</evidence>
<dbReference type="Proteomes" id="UP001175001">
    <property type="component" value="Unassembled WGS sequence"/>
</dbReference>
<dbReference type="SUPFAM" id="SSF54980">
    <property type="entry name" value="EF-G C-terminal domain-like"/>
    <property type="match status" value="2"/>
</dbReference>
<dbReference type="Pfam" id="PF25118">
    <property type="entry name" value="EFL1"/>
    <property type="match status" value="1"/>
</dbReference>
<keyword evidence="6" id="KW-0342">GTP-binding</keyword>
<keyword evidence="2" id="KW-0963">Cytoplasm</keyword>
<dbReference type="Gene3D" id="3.40.50.300">
    <property type="entry name" value="P-loop containing nucleotide triphosphate hydrolases"/>
    <property type="match status" value="1"/>
</dbReference>
<dbReference type="FunFam" id="3.30.70.870:FF:000002">
    <property type="entry name" value="Translation elongation factor 2"/>
    <property type="match status" value="1"/>
</dbReference>
<dbReference type="InterPro" id="IPR000640">
    <property type="entry name" value="EFG_V-like"/>
</dbReference>
<dbReference type="InterPro" id="IPR020568">
    <property type="entry name" value="Ribosomal_Su5_D2-typ_SF"/>
</dbReference>
<name>A0AA40C5G1_9PEZI</name>
<dbReference type="InterPro" id="IPR027417">
    <property type="entry name" value="P-loop_NTPase"/>
</dbReference>
<evidence type="ECO:0000256" key="2">
    <source>
        <dbReference type="ARBA" id="ARBA00022490"/>
    </source>
</evidence>
<dbReference type="CDD" id="cd01885">
    <property type="entry name" value="EF2"/>
    <property type="match status" value="1"/>
</dbReference>
<dbReference type="InterPro" id="IPR035647">
    <property type="entry name" value="EFG_III/V"/>
</dbReference>
<feature type="compositionally biased region" description="Acidic residues" evidence="10">
    <location>
        <begin position="776"/>
        <end position="791"/>
    </location>
</feature>
<dbReference type="GO" id="GO:0003746">
    <property type="term" value="F:translation elongation factor activity"/>
    <property type="evidence" value="ECO:0007669"/>
    <property type="project" value="UniProtKB-KW"/>
</dbReference>